<feature type="binding site" evidence="9">
    <location>
        <begin position="202"/>
        <end position="206"/>
    </location>
    <ligand>
        <name>GTP</name>
        <dbReference type="ChEBI" id="CHEBI:37565"/>
    </ligand>
</feature>
<dbReference type="InterPro" id="IPR004780">
    <property type="entry name" value="SRP"/>
</dbReference>
<evidence type="ECO:0000256" key="1">
    <source>
        <dbReference type="ARBA" id="ARBA00005450"/>
    </source>
</evidence>
<evidence type="ECO:0000256" key="9">
    <source>
        <dbReference type="HAMAP-Rule" id="MF_00306"/>
    </source>
</evidence>
<dbReference type="InterPro" id="IPR022941">
    <property type="entry name" value="SRP54"/>
</dbReference>
<dbReference type="HAMAP" id="MF_00306">
    <property type="entry name" value="SRP54"/>
    <property type="match status" value="1"/>
</dbReference>
<dbReference type="EC" id="3.6.5.4" evidence="9"/>
<organism evidence="12 13">
    <name type="scientific">Isoptericola halotolerans</name>
    <dbReference type="NCBI Taxonomy" id="300560"/>
    <lineage>
        <taxon>Bacteria</taxon>
        <taxon>Bacillati</taxon>
        <taxon>Actinomycetota</taxon>
        <taxon>Actinomycetes</taxon>
        <taxon>Micrococcales</taxon>
        <taxon>Promicromonosporaceae</taxon>
        <taxon>Isoptericola</taxon>
    </lineage>
</organism>
<evidence type="ECO:0000256" key="6">
    <source>
        <dbReference type="ARBA" id="ARBA00023135"/>
    </source>
</evidence>
<dbReference type="CDD" id="cd18539">
    <property type="entry name" value="SRP_G"/>
    <property type="match status" value="1"/>
</dbReference>
<dbReference type="InterPro" id="IPR004125">
    <property type="entry name" value="Signal_recog_particle_SRP54_M"/>
</dbReference>
<protein>
    <recommendedName>
        <fullName evidence="9">Signal recognition particle protein</fullName>
        <ecNumber evidence="9">3.6.5.4</ecNumber>
    </recommendedName>
    <alternativeName>
        <fullName evidence="9">Fifty-four homolog</fullName>
    </alternativeName>
</protein>
<evidence type="ECO:0000256" key="7">
    <source>
        <dbReference type="ARBA" id="ARBA00023274"/>
    </source>
</evidence>
<dbReference type="EMBL" id="PVTX01000007">
    <property type="protein sequence ID" value="PRZ05679.1"/>
    <property type="molecule type" value="Genomic_DNA"/>
</dbReference>
<keyword evidence="13" id="KW-1185">Reference proteome</keyword>
<dbReference type="InterPro" id="IPR013822">
    <property type="entry name" value="Signal_recog_particl_SRP54_hlx"/>
</dbReference>
<dbReference type="Pfam" id="PF00448">
    <property type="entry name" value="SRP54"/>
    <property type="match status" value="1"/>
</dbReference>
<dbReference type="Pfam" id="PF02881">
    <property type="entry name" value="SRP54_N"/>
    <property type="match status" value="1"/>
</dbReference>
<dbReference type="InterPro" id="IPR036891">
    <property type="entry name" value="Signal_recog_part_SRP54_M_sf"/>
</dbReference>
<feature type="domain" description="SRP54-type proteins GTP-binding" evidence="11">
    <location>
        <begin position="281"/>
        <end position="294"/>
    </location>
</feature>
<dbReference type="PANTHER" id="PTHR11564">
    <property type="entry name" value="SIGNAL RECOGNITION PARTICLE 54K PROTEIN SRP54"/>
    <property type="match status" value="1"/>
</dbReference>
<evidence type="ECO:0000256" key="10">
    <source>
        <dbReference type="SAM" id="MobiDB-lite"/>
    </source>
</evidence>
<dbReference type="Gene3D" id="1.20.120.140">
    <property type="entry name" value="Signal recognition particle SRP54, nucleotide-binding domain"/>
    <property type="match status" value="1"/>
</dbReference>
<feature type="region of interest" description="Disordered" evidence="10">
    <location>
        <begin position="441"/>
        <end position="544"/>
    </location>
</feature>
<keyword evidence="2 9" id="KW-0547">Nucleotide-binding</keyword>
<evidence type="ECO:0000256" key="8">
    <source>
        <dbReference type="ARBA" id="ARBA00048027"/>
    </source>
</evidence>
<name>A0ABX5EFK7_9MICO</name>
<dbReference type="InterPro" id="IPR003593">
    <property type="entry name" value="AAA+_ATPase"/>
</dbReference>
<feature type="compositionally biased region" description="Low complexity" evidence="10">
    <location>
        <begin position="504"/>
        <end position="514"/>
    </location>
</feature>
<dbReference type="PANTHER" id="PTHR11564:SF5">
    <property type="entry name" value="SIGNAL RECOGNITION PARTICLE SUBUNIT SRP54"/>
    <property type="match status" value="1"/>
</dbReference>
<dbReference type="Gene3D" id="3.40.50.300">
    <property type="entry name" value="P-loop containing nucleotide triphosphate hydrolases"/>
    <property type="match status" value="1"/>
</dbReference>
<accession>A0ABX5EFK7</accession>
<dbReference type="Pfam" id="PF02978">
    <property type="entry name" value="SRP_SPB"/>
    <property type="match status" value="1"/>
</dbReference>
<sequence length="544" mass="57477">MFNSLSDRLTATFKNLRGRGRLSEADIDATVREIRRALLDADVAVPVVRHFTAAVRERALGAEVSGALNPAQQVVKIVNDELVTILGGRTRPLQLAKTPPTVIMLAGLQGAGKTTLAGKLALALKEQGHTPILVAADLQRPNAVTQLSVVAERAGVPVFAPHPGNTSDHDTADAALVGDPVGVARDGVAEARSKQHDVVIVDTAGRLGVDQVLMQQAADIRSAITPDEVLFVIDAMIGQDAVTTAQSFAEGVDFTGVVLSKLDGDARGGSALSVAQVTGRPIMFASTGEKLTDFEVFHPDRMASRILDMGDVLTLIEQAEKAFDADEAEKMAAKVAQGEDFTLSDFLVQMQQMKKLGSMKKMLGMMPGMAQMRDQLENFDEREVDRVQALIQSMTPAERDNPKIINGSRRARIARGAGQTTAAVNGLLDRFTQAQKMMRQMSQGGGMPGMPGGMPGMPGMPGGGKKSRGKQQPKKKVKGKSGNPAKRAQQEREAMQRALGGGAKKSAPAGSAFGVTGGDDQQAGKDLENLELPGDLGKLLGGGR</sequence>
<evidence type="ECO:0000256" key="2">
    <source>
        <dbReference type="ARBA" id="ARBA00022741"/>
    </source>
</evidence>
<dbReference type="InterPro" id="IPR000897">
    <property type="entry name" value="SRP54_GTPase_dom"/>
</dbReference>
<keyword evidence="3 9" id="KW-0378">Hydrolase</keyword>
<evidence type="ECO:0000259" key="11">
    <source>
        <dbReference type="PROSITE" id="PS00300"/>
    </source>
</evidence>
<dbReference type="RefSeq" id="WP_106268142.1">
    <property type="nucleotide sequence ID" value="NZ_PVTX01000007.1"/>
</dbReference>
<comment type="catalytic activity">
    <reaction evidence="8 9">
        <text>GTP + H2O = GDP + phosphate + H(+)</text>
        <dbReference type="Rhea" id="RHEA:19669"/>
        <dbReference type="ChEBI" id="CHEBI:15377"/>
        <dbReference type="ChEBI" id="CHEBI:15378"/>
        <dbReference type="ChEBI" id="CHEBI:37565"/>
        <dbReference type="ChEBI" id="CHEBI:43474"/>
        <dbReference type="ChEBI" id="CHEBI:58189"/>
        <dbReference type="EC" id="3.6.5.4"/>
    </reaction>
</comment>
<feature type="compositionally biased region" description="Gly residues" evidence="10">
    <location>
        <begin position="443"/>
        <end position="464"/>
    </location>
</feature>
<gene>
    <name evidence="9" type="primary">ffh</name>
    <name evidence="12" type="ORF">BCL65_107167</name>
</gene>
<evidence type="ECO:0000313" key="12">
    <source>
        <dbReference type="EMBL" id="PRZ05679.1"/>
    </source>
</evidence>
<reference evidence="12 13" key="1">
    <citation type="submission" date="2018-03" db="EMBL/GenBank/DDBJ databases">
        <title>Comparative analysis of microorganisms from saline springs in Andes Mountain Range, Colombia.</title>
        <authorList>
            <person name="Rubin E."/>
        </authorList>
    </citation>
    <scope>NUCLEOTIDE SEQUENCE [LARGE SCALE GENOMIC DNA]</scope>
    <source>
        <strain evidence="12 13">CG 23</strain>
    </source>
</reference>
<dbReference type="SUPFAM" id="SSF52540">
    <property type="entry name" value="P-loop containing nucleoside triphosphate hydrolases"/>
    <property type="match status" value="1"/>
</dbReference>
<evidence type="ECO:0000313" key="13">
    <source>
        <dbReference type="Proteomes" id="UP000239895"/>
    </source>
</evidence>
<dbReference type="SMART" id="SM00382">
    <property type="entry name" value="AAA"/>
    <property type="match status" value="1"/>
</dbReference>
<comment type="domain">
    <text evidence="9">Composed of three domains: the N-terminal N domain, which is responsible for interactions with the ribosome, the central G domain, which binds GTP, and the C-terminal M domain, which binds the RNA and the signal sequence of the RNC.</text>
</comment>
<dbReference type="Proteomes" id="UP000239895">
    <property type="component" value="Unassembled WGS sequence"/>
</dbReference>
<comment type="subcellular location">
    <subcellularLocation>
        <location evidence="9">Cytoplasm</location>
    </subcellularLocation>
    <text evidence="9">The SRP-RNC complex is targeted to the cytoplasmic membrane.</text>
</comment>
<proteinExistence type="inferred from homology"/>
<evidence type="ECO:0000256" key="5">
    <source>
        <dbReference type="ARBA" id="ARBA00023134"/>
    </source>
</evidence>
<evidence type="ECO:0000256" key="4">
    <source>
        <dbReference type="ARBA" id="ARBA00022884"/>
    </source>
</evidence>
<dbReference type="InterPro" id="IPR042101">
    <property type="entry name" value="SRP54_N_sf"/>
</dbReference>
<comment type="caution">
    <text evidence="12">The sequence shown here is derived from an EMBL/GenBank/DDBJ whole genome shotgun (WGS) entry which is preliminary data.</text>
</comment>
<comment type="subunit">
    <text evidence="9">Part of the signal recognition particle protein translocation system, which is composed of SRP and FtsY.</text>
</comment>
<dbReference type="SUPFAM" id="SSF47446">
    <property type="entry name" value="Signal peptide-binding domain"/>
    <property type="match status" value="1"/>
</dbReference>
<keyword evidence="6 9" id="KW-0733">Signal recognition particle</keyword>
<feature type="binding site" evidence="9">
    <location>
        <begin position="260"/>
        <end position="263"/>
    </location>
    <ligand>
        <name>GTP</name>
        <dbReference type="ChEBI" id="CHEBI:37565"/>
    </ligand>
</feature>
<feature type="compositionally biased region" description="Basic residues" evidence="10">
    <location>
        <begin position="465"/>
        <end position="479"/>
    </location>
</feature>
<dbReference type="SMART" id="SM00962">
    <property type="entry name" value="SRP54"/>
    <property type="match status" value="1"/>
</dbReference>
<dbReference type="NCBIfam" id="TIGR00959">
    <property type="entry name" value="ffh"/>
    <property type="match status" value="1"/>
</dbReference>
<dbReference type="InterPro" id="IPR027417">
    <property type="entry name" value="P-loop_NTPase"/>
</dbReference>
<keyword evidence="7 9" id="KW-0687">Ribonucleoprotein</keyword>
<feature type="binding site" evidence="9">
    <location>
        <begin position="107"/>
        <end position="114"/>
    </location>
    <ligand>
        <name>GTP</name>
        <dbReference type="ChEBI" id="CHEBI:37565"/>
    </ligand>
</feature>
<evidence type="ECO:0000256" key="3">
    <source>
        <dbReference type="ARBA" id="ARBA00022801"/>
    </source>
</evidence>
<comment type="function">
    <text evidence="9">Involved in targeting and insertion of nascent membrane proteins into the cytoplasmic membrane. Binds to the hydrophobic signal sequence of the ribosome-nascent chain (RNC) as it emerges from the ribosomes. The SRP-RNC complex is then targeted to the cytoplasmic membrane where it interacts with the SRP receptor FtsY.</text>
</comment>
<keyword evidence="5 9" id="KW-0342">GTP-binding</keyword>
<dbReference type="SMART" id="SM00963">
    <property type="entry name" value="SRP54_N"/>
    <property type="match status" value="1"/>
</dbReference>
<dbReference type="PROSITE" id="PS00300">
    <property type="entry name" value="SRP54"/>
    <property type="match status" value="1"/>
</dbReference>
<keyword evidence="9" id="KW-0963">Cytoplasm</keyword>
<keyword evidence="4 9" id="KW-0694">RNA-binding</keyword>
<dbReference type="Gene3D" id="1.10.260.30">
    <property type="entry name" value="Signal recognition particle, SRP54 subunit, M-domain"/>
    <property type="match status" value="1"/>
</dbReference>
<comment type="similarity">
    <text evidence="1 9">Belongs to the GTP-binding SRP family. SRP54 subfamily.</text>
</comment>